<feature type="transmembrane region" description="Helical" evidence="7">
    <location>
        <begin position="233"/>
        <end position="252"/>
    </location>
</feature>
<dbReference type="EMBL" id="RBIL01000001">
    <property type="protein sequence ID" value="RKQ93935.1"/>
    <property type="molecule type" value="Genomic_DNA"/>
</dbReference>
<reference evidence="8 9" key="1">
    <citation type="submission" date="2018-10" db="EMBL/GenBank/DDBJ databases">
        <title>Genomic Encyclopedia of Archaeal and Bacterial Type Strains, Phase II (KMG-II): from individual species to whole genera.</title>
        <authorList>
            <person name="Goeker M."/>
        </authorList>
    </citation>
    <scope>NUCLEOTIDE SEQUENCE [LARGE SCALE GENOMIC DNA]</scope>
    <source>
        <strain evidence="8 9">DSM 14954</strain>
    </source>
</reference>
<dbReference type="GO" id="GO:0016020">
    <property type="term" value="C:membrane"/>
    <property type="evidence" value="ECO:0007669"/>
    <property type="project" value="UniProtKB-SubCell"/>
</dbReference>
<dbReference type="PANTHER" id="PTHR43009:SF7">
    <property type="entry name" value="HOMOGENTISATE GERANYLGERANYLTRANSFERASE, CHLOROPLASTIC"/>
    <property type="match status" value="1"/>
</dbReference>
<dbReference type="AlphaFoldDB" id="A0A660LI26"/>
<comment type="caution">
    <text evidence="8">The sequence shown here is derived from an EMBL/GenBank/DDBJ whole genome shotgun (WGS) entry which is preliminary data.</text>
</comment>
<dbReference type="PANTHER" id="PTHR43009">
    <property type="entry name" value="HOMOGENTISATE SOLANESYLTRANSFERASE, CHLOROPLASTIC"/>
    <property type="match status" value="1"/>
</dbReference>
<comment type="similarity">
    <text evidence="2">Belongs to the UbiA prenyltransferase family.</text>
</comment>
<evidence type="ECO:0000313" key="8">
    <source>
        <dbReference type="EMBL" id="RKQ93935.1"/>
    </source>
</evidence>
<keyword evidence="5 7" id="KW-1133">Transmembrane helix</keyword>
<evidence type="ECO:0000256" key="6">
    <source>
        <dbReference type="ARBA" id="ARBA00023136"/>
    </source>
</evidence>
<keyword evidence="9" id="KW-1185">Reference proteome</keyword>
<dbReference type="Pfam" id="PF01040">
    <property type="entry name" value="UbiA"/>
    <property type="match status" value="1"/>
</dbReference>
<evidence type="ECO:0000256" key="4">
    <source>
        <dbReference type="ARBA" id="ARBA00022692"/>
    </source>
</evidence>
<gene>
    <name evidence="8" type="ORF">C8N24_3810</name>
</gene>
<sequence>MSRAGTAHAPAGGAAPAAARVNPVLVLWRFSRPHTVIGTALSVIGLWVIAATTLEVAPPVWDLAATLVAGLTVNIAIVGVNQLTDVEIDRVNKPFLPIAAGELSLRAATVVVVVCCLVPLTLALTQGAVETGAVAAGLAVGAVYSLPPLRLKRYPVAASLCISGVRSVIVNLGVYWHFAERIDPPVVALCLFVLPFSLAIAVLKDVPDIEGDRRYSIRTFTVRLGPERVFRMGLAALLIAYAGMIVVAPVVLRDYANPLVLALGHAAAAALLLHWARTAEPRDHSGFTRFYMRVWVLFFLEYVLVPVACLAN</sequence>
<keyword evidence="4 7" id="KW-0812">Transmembrane</keyword>
<accession>A0A660LI26</accession>
<organism evidence="8 9">
    <name type="scientific">Solirubrobacter pauli</name>
    <dbReference type="NCBI Taxonomy" id="166793"/>
    <lineage>
        <taxon>Bacteria</taxon>
        <taxon>Bacillati</taxon>
        <taxon>Actinomycetota</taxon>
        <taxon>Thermoleophilia</taxon>
        <taxon>Solirubrobacterales</taxon>
        <taxon>Solirubrobacteraceae</taxon>
        <taxon>Solirubrobacter</taxon>
    </lineage>
</organism>
<dbReference type="GO" id="GO:0016765">
    <property type="term" value="F:transferase activity, transferring alkyl or aryl (other than methyl) groups"/>
    <property type="evidence" value="ECO:0007669"/>
    <property type="project" value="InterPro"/>
</dbReference>
<dbReference type="Gene3D" id="1.10.357.140">
    <property type="entry name" value="UbiA prenyltransferase"/>
    <property type="match status" value="1"/>
</dbReference>
<proteinExistence type="inferred from homology"/>
<feature type="transmembrane region" description="Helical" evidence="7">
    <location>
        <begin position="290"/>
        <end position="311"/>
    </location>
</feature>
<dbReference type="RefSeq" id="WP_170179199.1">
    <property type="nucleotide sequence ID" value="NZ_RBIL01000001.1"/>
</dbReference>
<keyword evidence="3 8" id="KW-0808">Transferase</keyword>
<feature type="transmembrane region" description="Helical" evidence="7">
    <location>
        <begin position="103"/>
        <end position="125"/>
    </location>
</feature>
<evidence type="ECO:0000256" key="5">
    <source>
        <dbReference type="ARBA" id="ARBA00022989"/>
    </source>
</evidence>
<keyword evidence="6 7" id="KW-0472">Membrane</keyword>
<feature type="transmembrane region" description="Helical" evidence="7">
    <location>
        <begin position="63"/>
        <end position="83"/>
    </location>
</feature>
<dbReference type="InterPro" id="IPR044878">
    <property type="entry name" value="UbiA_sf"/>
</dbReference>
<evidence type="ECO:0000256" key="7">
    <source>
        <dbReference type="SAM" id="Phobius"/>
    </source>
</evidence>
<protein>
    <submittedName>
        <fullName evidence="8">Homogentisate phytyltransferase</fullName>
    </submittedName>
</protein>
<feature type="transmembrane region" description="Helical" evidence="7">
    <location>
        <begin position="258"/>
        <end position="278"/>
    </location>
</feature>
<name>A0A660LI26_9ACTN</name>
<evidence type="ECO:0000256" key="2">
    <source>
        <dbReference type="ARBA" id="ARBA00005985"/>
    </source>
</evidence>
<feature type="transmembrane region" description="Helical" evidence="7">
    <location>
        <begin position="184"/>
        <end position="203"/>
    </location>
</feature>
<comment type="subcellular location">
    <subcellularLocation>
        <location evidence="1">Membrane</location>
        <topology evidence="1">Multi-pass membrane protein</topology>
    </subcellularLocation>
</comment>
<dbReference type="InterPro" id="IPR000537">
    <property type="entry name" value="UbiA_prenyltransferase"/>
</dbReference>
<dbReference type="NCBIfam" id="NF009525">
    <property type="entry name" value="PRK12887.1"/>
    <property type="match status" value="1"/>
</dbReference>
<dbReference type="Gene3D" id="1.20.120.1780">
    <property type="entry name" value="UbiA prenyltransferase"/>
    <property type="match status" value="1"/>
</dbReference>
<evidence type="ECO:0000256" key="3">
    <source>
        <dbReference type="ARBA" id="ARBA00022679"/>
    </source>
</evidence>
<dbReference type="Proteomes" id="UP000278962">
    <property type="component" value="Unassembled WGS sequence"/>
</dbReference>
<feature type="transmembrane region" description="Helical" evidence="7">
    <location>
        <begin position="36"/>
        <end position="57"/>
    </location>
</feature>
<evidence type="ECO:0000256" key="1">
    <source>
        <dbReference type="ARBA" id="ARBA00004141"/>
    </source>
</evidence>
<feature type="transmembrane region" description="Helical" evidence="7">
    <location>
        <begin position="156"/>
        <end position="178"/>
    </location>
</feature>
<evidence type="ECO:0000313" key="9">
    <source>
        <dbReference type="Proteomes" id="UP000278962"/>
    </source>
</evidence>